<keyword evidence="4" id="KW-1185">Reference proteome</keyword>
<dbReference type="InterPro" id="IPR000157">
    <property type="entry name" value="TIR_dom"/>
</dbReference>
<dbReference type="EMBL" id="VCNI01000001">
    <property type="protein sequence ID" value="TMU57468.1"/>
    <property type="molecule type" value="Genomic_DNA"/>
</dbReference>
<evidence type="ECO:0000313" key="3">
    <source>
        <dbReference type="EMBL" id="TMU57468.1"/>
    </source>
</evidence>
<dbReference type="SUPFAM" id="SSF52200">
    <property type="entry name" value="Toll/Interleukin receptor TIR domain"/>
    <property type="match status" value="1"/>
</dbReference>
<keyword evidence="1" id="KW-0812">Transmembrane</keyword>
<proteinExistence type="predicted"/>
<feature type="transmembrane region" description="Helical" evidence="1">
    <location>
        <begin position="101"/>
        <end position="119"/>
    </location>
</feature>
<protein>
    <submittedName>
        <fullName evidence="3">Toll/interleukin-1 receptor domain-containing protein</fullName>
    </submittedName>
</protein>
<evidence type="ECO:0000256" key="1">
    <source>
        <dbReference type="SAM" id="Phobius"/>
    </source>
</evidence>
<dbReference type="RefSeq" id="WP_138834991.1">
    <property type="nucleotide sequence ID" value="NZ_VCNI01000001.1"/>
</dbReference>
<organism evidence="3 4">
    <name type="scientific">Flagellimonas algicola</name>
    <dbReference type="NCBI Taxonomy" id="2583815"/>
    <lineage>
        <taxon>Bacteria</taxon>
        <taxon>Pseudomonadati</taxon>
        <taxon>Bacteroidota</taxon>
        <taxon>Flavobacteriia</taxon>
        <taxon>Flavobacteriales</taxon>
        <taxon>Flavobacteriaceae</taxon>
        <taxon>Flagellimonas</taxon>
    </lineage>
</organism>
<dbReference type="InterPro" id="IPR035897">
    <property type="entry name" value="Toll_tir_struct_dom_sf"/>
</dbReference>
<feature type="transmembrane region" description="Helical" evidence="1">
    <location>
        <begin position="66"/>
        <end position="89"/>
    </location>
</feature>
<evidence type="ECO:0000313" key="4">
    <source>
        <dbReference type="Proteomes" id="UP000751614"/>
    </source>
</evidence>
<keyword evidence="1" id="KW-1133">Transmembrane helix</keyword>
<dbReference type="Gene3D" id="3.40.50.10140">
    <property type="entry name" value="Toll/interleukin-1 receptor homology (TIR) domain"/>
    <property type="match status" value="1"/>
</dbReference>
<accession>A0ABY2WR36</accession>
<dbReference type="SMART" id="SM00255">
    <property type="entry name" value="TIR"/>
    <property type="match status" value="1"/>
</dbReference>
<dbReference type="PROSITE" id="PS50104">
    <property type="entry name" value="TIR"/>
    <property type="match status" value="1"/>
</dbReference>
<sequence length="320" mass="37184">MTTKRRCGIILILGFSLLFLFLTGISFGSATNHIYWAWLWFIIIYIPLLTVLFRSKQKKISRKDKLLEILSSILVLSTFFVIWAMLQLYDDNNPSTFRKPFIISSFILFPFSWILTFLMKKNETDSSSIENDVEHKNQRVFISYNHKDKTDALKIYARLKLEGIELIMDEFDMEVGEDINEFIKDSISNSGITLSVISKNSLSSSWVGKETKDTLFLLEYTGDRKLIGCYTDNEFLDPEFVKDAVKEIDEKIEKLQNLVDAQRDLKVDSTNLNVEITRLTKLRNNLPDIIGYLKSVLCLDIRGYKFEESMQQIVKSVKEQ</sequence>
<feature type="transmembrane region" description="Helical" evidence="1">
    <location>
        <begin position="34"/>
        <end position="54"/>
    </location>
</feature>
<keyword evidence="1" id="KW-0472">Membrane</keyword>
<gene>
    <name evidence="3" type="ORF">FGG15_07970</name>
</gene>
<dbReference type="Proteomes" id="UP000751614">
    <property type="component" value="Unassembled WGS sequence"/>
</dbReference>
<feature type="transmembrane region" description="Helical" evidence="1">
    <location>
        <begin position="7"/>
        <end position="28"/>
    </location>
</feature>
<keyword evidence="3" id="KW-0675">Receptor</keyword>
<feature type="domain" description="TIR" evidence="2">
    <location>
        <begin position="136"/>
        <end position="320"/>
    </location>
</feature>
<dbReference type="Pfam" id="PF13676">
    <property type="entry name" value="TIR_2"/>
    <property type="match status" value="1"/>
</dbReference>
<comment type="caution">
    <text evidence="3">The sequence shown here is derived from an EMBL/GenBank/DDBJ whole genome shotgun (WGS) entry which is preliminary data.</text>
</comment>
<evidence type="ECO:0000259" key="2">
    <source>
        <dbReference type="PROSITE" id="PS50104"/>
    </source>
</evidence>
<name>A0ABY2WR36_9FLAO</name>
<reference evidence="3 4" key="1">
    <citation type="submission" date="2019-05" db="EMBL/GenBank/DDBJ databases">
        <title>Flagellimonas sp. AsT0115, sp. nov., isolated from a marine red algae, Asparagopsis taxiformis.</title>
        <authorList>
            <person name="Kim J."/>
            <person name="Jeong S.E."/>
            <person name="Jeon C.O."/>
        </authorList>
    </citation>
    <scope>NUCLEOTIDE SEQUENCE [LARGE SCALE GENOMIC DNA]</scope>
    <source>
        <strain evidence="3 4">AsT0115</strain>
    </source>
</reference>